<comment type="catalytic activity">
    <reaction evidence="4">
        <text>2 cob(II)yrinate a,c diamide + reduced [electron-transfer flavoprotein] + 2 ATP = 2 adenosylcob(III)yrinate a,c-diamide + 2 triphosphate + oxidized [electron-transfer flavoprotein] + 3 H(+)</text>
        <dbReference type="Rhea" id="RHEA:11528"/>
        <dbReference type="Rhea" id="RHEA-COMP:10685"/>
        <dbReference type="Rhea" id="RHEA-COMP:10686"/>
        <dbReference type="ChEBI" id="CHEBI:15378"/>
        <dbReference type="ChEBI" id="CHEBI:18036"/>
        <dbReference type="ChEBI" id="CHEBI:30616"/>
        <dbReference type="ChEBI" id="CHEBI:57692"/>
        <dbReference type="ChEBI" id="CHEBI:58307"/>
        <dbReference type="ChEBI" id="CHEBI:58503"/>
        <dbReference type="ChEBI" id="CHEBI:58537"/>
        <dbReference type="EC" id="2.5.1.17"/>
    </reaction>
</comment>
<evidence type="ECO:0000313" key="7">
    <source>
        <dbReference type="Proteomes" id="UP000230638"/>
    </source>
</evidence>
<sequence length="176" mass="19317">MLYTGKGDNGTTKLFGCDQQFSKSAHVVEALGTLDELNSFLGICKTNIGIGSDTAARIQEIQHTLFSVQAEVAGSSKAIDDERVSEMEQVINNIEKTLPPITSFFLSGGTELAAHFDFARTLARRAERRVVAAREAGEISVTDVTLAYLNRLSSFLYALARQENKNRGMVEMPPHY</sequence>
<dbReference type="GO" id="GO:0005524">
    <property type="term" value="F:ATP binding"/>
    <property type="evidence" value="ECO:0007669"/>
    <property type="project" value="UniProtKB-UniRule"/>
</dbReference>
<evidence type="ECO:0000259" key="5">
    <source>
        <dbReference type="Pfam" id="PF01923"/>
    </source>
</evidence>
<dbReference type="PANTHER" id="PTHR12213:SF0">
    <property type="entry name" value="CORRINOID ADENOSYLTRANSFERASE MMAB"/>
    <property type="match status" value="1"/>
</dbReference>
<comment type="pathway">
    <text evidence="4">Cofactor biosynthesis; adenosylcobalamin biosynthesis; adenosylcobalamin from cob(II)yrinate a,c-diamide: step 2/7.</text>
</comment>
<evidence type="ECO:0000313" key="6">
    <source>
        <dbReference type="EMBL" id="PIP73581.1"/>
    </source>
</evidence>
<dbReference type="EMBL" id="PCTL01000016">
    <property type="protein sequence ID" value="PIP73581.1"/>
    <property type="molecule type" value="Genomic_DNA"/>
</dbReference>
<organism evidence="6 7">
    <name type="scientific">Candidatus Lloydbacteria bacterium CG22_combo_CG10-13_8_21_14_all_47_15</name>
    <dbReference type="NCBI Taxonomy" id="1974635"/>
    <lineage>
        <taxon>Bacteria</taxon>
        <taxon>Candidatus Lloydiibacteriota</taxon>
    </lineage>
</organism>
<dbReference type="Proteomes" id="UP000230638">
    <property type="component" value="Unassembled WGS sequence"/>
</dbReference>
<feature type="domain" description="Cobalamin adenosyltransferase-like" evidence="5">
    <location>
        <begin position="2"/>
        <end position="162"/>
    </location>
</feature>
<dbReference type="InterPro" id="IPR036451">
    <property type="entry name" value="CblAdoTrfase-like_sf"/>
</dbReference>
<dbReference type="NCBIfam" id="TIGR00636">
    <property type="entry name" value="PduO_Nterm"/>
    <property type="match status" value="1"/>
</dbReference>
<accession>A0A2H0CV07</accession>
<dbReference type="InterPro" id="IPR016030">
    <property type="entry name" value="CblAdoTrfase-like"/>
</dbReference>
<dbReference type="Pfam" id="PF01923">
    <property type="entry name" value="Cob_adeno_trans"/>
    <property type="match status" value="1"/>
</dbReference>
<keyword evidence="4" id="KW-0169">Cobalamin biosynthesis</keyword>
<keyword evidence="2 4" id="KW-0547">Nucleotide-binding</keyword>
<evidence type="ECO:0000256" key="1">
    <source>
        <dbReference type="ARBA" id="ARBA00022679"/>
    </source>
</evidence>
<dbReference type="SUPFAM" id="SSF89028">
    <property type="entry name" value="Cobalamin adenosyltransferase-like"/>
    <property type="match status" value="1"/>
</dbReference>
<evidence type="ECO:0000256" key="2">
    <source>
        <dbReference type="ARBA" id="ARBA00022741"/>
    </source>
</evidence>
<protein>
    <recommendedName>
        <fullName evidence="4">Corrinoid adenosyltransferase</fullName>
        <ecNumber evidence="4">2.5.1.17</ecNumber>
    </recommendedName>
    <alternativeName>
        <fullName evidence="4">Cob(II)alamin adenosyltransferase</fullName>
    </alternativeName>
    <alternativeName>
        <fullName evidence="4">Cob(II)yrinic acid a,c-diamide adenosyltransferase</fullName>
    </alternativeName>
    <alternativeName>
        <fullName evidence="4">Cobinamide/cobalamin adenosyltransferase</fullName>
    </alternativeName>
</protein>
<name>A0A2H0CV07_9BACT</name>
<proteinExistence type="inferred from homology"/>
<dbReference type="PANTHER" id="PTHR12213">
    <property type="entry name" value="CORRINOID ADENOSYLTRANSFERASE"/>
    <property type="match status" value="1"/>
</dbReference>
<dbReference type="Gene3D" id="1.20.1200.10">
    <property type="entry name" value="Cobalamin adenosyltransferase-like"/>
    <property type="match status" value="1"/>
</dbReference>
<dbReference type="InterPro" id="IPR029499">
    <property type="entry name" value="PduO-typ"/>
</dbReference>
<dbReference type="AlphaFoldDB" id="A0A2H0CV07"/>
<evidence type="ECO:0000256" key="3">
    <source>
        <dbReference type="ARBA" id="ARBA00022840"/>
    </source>
</evidence>
<dbReference type="GO" id="GO:0009236">
    <property type="term" value="P:cobalamin biosynthetic process"/>
    <property type="evidence" value="ECO:0007669"/>
    <property type="project" value="UniProtKB-UniRule"/>
</dbReference>
<keyword evidence="1 4" id="KW-0808">Transferase</keyword>
<comment type="similarity">
    <text evidence="4">Belongs to the Cob(I)alamin adenosyltransferase family.</text>
</comment>
<reference evidence="6 7" key="1">
    <citation type="submission" date="2017-09" db="EMBL/GenBank/DDBJ databases">
        <title>Depth-based differentiation of microbial function through sediment-hosted aquifers and enrichment of novel symbionts in the deep terrestrial subsurface.</title>
        <authorList>
            <person name="Probst A.J."/>
            <person name="Ladd B."/>
            <person name="Jarett J.K."/>
            <person name="Geller-Mcgrath D.E."/>
            <person name="Sieber C.M."/>
            <person name="Emerson J.B."/>
            <person name="Anantharaman K."/>
            <person name="Thomas B.C."/>
            <person name="Malmstrom R."/>
            <person name="Stieglmeier M."/>
            <person name="Klingl A."/>
            <person name="Woyke T."/>
            <person name="Ryan C.M."/>
            <person name="Banfield J.F."/>
        </authorList>
    </citation>
    <scope>NUCLEOTIDE SEQUENCE [LARGE SCALE GENOMIC DNA]</scope>
    <source>
        <strain evidence="6">CG22_combo_CG10-13_8_21_14_all_47_15</strain>
    </source>
</reference>
<gene>
    <name evidence="6" type="ORF">COW88_01430</name>
</gene>
<comment type="catalytic activity">
    <reaction evidence="4">
        <text>2 cob(II)alamin + reduced [electron-transfer flavoprotein] + 2 ATP = 2 adenosylcob(III)alamin + 2 triphosphate + oxidized [electron-transfer flavoprotein] + 3 H(+)</text>
        <dbReference type="Rhea" id="RHEA:28671"/>
        <dbReference type="Rhea" id="RHEA-COMP:10685"/>
        <dbReference type="Rhea" id="RHEA-COMP:10686"/>
        <dbReference type="ChEBI" id="CHEBI:15378"/>
        <dbReference type="ChEBI" id="CHEBI:16304"/>
        <dbReference type="ChEBI" id="CHEBI:18036"/>
        <dbReference type="ChEBI" id="CHEBI:18408"/>
        <dbReference type="ChEBI" id="CHEBI:30616"/>
        <dbReference type="ChEBI" id="CHEBI:57692"/>
        <dbReference type="ChEBI" id="CHEBI:58307"/>
        <dbReference type="EC" id="2.5.1.17"/>
    </reaction>
</comment>
<dbReference type="EC" id="2.5.1.17" evidence="4"/>
<evidence type="ECO:0000256" key="4">
    <source>
        <dbReference type="RuleBase" id="RU366026"/>
    </source>
</evidence>
<comment type="caution">
    <text evidence="6">The sequence shown here is derived from an EMBL/GenBank/DDBJ whole genome shotgun (WGS) entry which is preliminary data.</text>
</comment>
<keyword evidence="3 4" id="KW-0067">ATP-binding</keyword>
<dbReference type="UniPathway" id="UPA00148">
    <property type="reaction ID" value="UER00233"/>
</dbReference>
<dbReference type="GO" id="GO:0008817">
    <property type="term" value="F:corrinoid adenosyltransferase activity"/>
    <property type="evidence" value="ECO:0007669"/>
    <property type="project" value="UniProtKB-UniRule"/>
</dbReference>